<feature type="compositionally biased region" description="Basic and acidic residues" evidence="6">
    <location>
        <begin position="136"/>
        <end position="160"/>
    </location>
</feature>
<dbReference type="EMBL" id="WJIE01000036">
    <property type="protein sequence ID" value="MRG98516.1"/>
    <property type="molecule type" value="Genomic_DNA"/>
</dbReference>
<accession>A0A6N7Q5G1</accession>
<comment type="caution">
    <text evidence="7">The sequence shown here is derived from an EMBL/GenBank/DDBJ whole genome shotgun (WGS) entry which is preliminary data.</text>
</comment>
<feature type="region of interest" description="Disordered" evidence="6">
    <location>
        <begin position="83"/>
        <end position="195"/>
    </location>
</feature>
<dbReference type="GO" id="GO:1902358">
    <property type="term" value="P:sulfate transmembrane transport"/>
    <property type="evidence" value="ECO:0007669"/>
    <property type="project" value="InterPro"/>
</dbReference>
<keyword evidence="5" id="KW-0574">Periplasm</keyword>
<reference evidence="7 8" key="1">
    <citation type="submission" date="2019-10" db="EMBL/GenBank/DDBJ databases">
        <title>A soil myxobacterium in the family Polyangiaceae.</title>
        <authorList>
            <person name="Li Y."/>
            <person name="Wang J."/>
        </authorList>
    </citation>
    <scope>NUCLEOTIDE SEQUENCE [LARGE SCALE GENOMIC DNA]</scope>
    <source>
        <strain evidence="7 8">DSM 14734</strain>
    </source>
</reference>
<feature type="compositionally biased region" description="Basic residues" evidence="6">
    <location>
        <begin position="218"/>
        <end position="229"/>
    </location>
</feature>
<evidence type="ECO:0000256" key="1">
    <source>
        <dbReference type="ARBA" id="ARBA00004418"/>
    </source>
</evidence>
<evidence type="ECO:0000256" key="2">
    <source>
        <dbReference type="ARBA" id="ARBA00006099"/>
    </source>
</evidence>
<evidence type="ECO:0000313" key="8">
    <source>
        <dbReference type="Proteomes" id="UP000440224"/>
    </source>
</evidence>
<dbReference type="SUPFAM" id="SSF53850">
    <property type="entry name" value="Periplasmic binding protein-like II"/>
    <property type="match status" value="1"/>
</dbReference>
<evidence type="ECO:0008006" key="9">
    <source>
        <dbReference type="Google" id="ProtNLM"/>
    </source>
</evidence>
<dbReference type="Gene3D" id="3.40.190.10">
    <property type="entry name" value="Periplasmic binding protein-like II"/>
    <property type="match status" value="2"/>
</dbReference>
<dbReference type="AlphaFoldDB" id="A0A6N7Q5G1"/>
<evidence type="ECO:0000256" key="3">
    <source>
        <dbReference type="ARBA" id="ARBA00022448"/>
    </source>
</evidence>
<evidence type="ECO:0000256" key="6">
    <source>
        <dbReference type="SAM" id="MobiDB-lite"/>
    </source>
</evidence>
<dbReference type="Pfam" id="PF13531">
    <property type="entry name" value="SBP_bac_11"/>
    <property type="match status" value="1"/>
</dbReference>
<feature type="compositionally biased region" description="Basic and acidic residues" evidence="6">
    <location>
        <begin position="46"/>
        <end position="56"/>
    </location>
</feature>
<feature type="region of interest" description="Disordered" evidence="6">
    <location>
        <begin position="1"/>
        <end position="70"/>
    </location>
</feature>
<sequence length="767" mass="84877">MAGFGLLNAHEPENRKRGQRACNDQRRQARRAGRRPAGDSPRAAHRGADLAPDLHRQAGSAHRSQGPRVPLRRACLDPLSIHPLSCVPGRASPDRRGAGAARSCGALSDAAARHRGRPRVPRHPDPVSRAAPRRRAGADRSRAAGAEARDHCPGLDDRPVLSRLPRARFAQPRLPPARGSVPDAGDPPDAAHRSDVLVLSPGMPARVRPEVRRLLPRRAHRARRSRRHPQAADALGGGPGLRVSTPGDRRLMEDLVAPTRKRDEPRSKTTLGLTIRDILIATGLLALFTAFFVRGGRFVPDLPKPSRLVDMKIATEASSEMCGSAPHDGHPVLVEMLYSNDKQAWIDEAATRFAKLCPKIQIKAVASGGIEGADSILKGDVRPTIWSPADDLVLRYLDGRWNESHGRSLFDITKQTSLARSPLVILIWEDRLEVLEDILEKNKNGEGLWVDAMCPGVPRDPQDLEEMALEHMVPGTWSDWYGSVVPAALPEQPTPAARRVDKKSKRAYIAPFPTAEEMRRWGRAKFVHSSPTRSAEGLEALYLMAYDYALPPNDRPAALKERIKDALGQPSKEGVVVRGDLAEADFARSFQERREPFQRWLKRCEAGVPPPPPSASLLTDAIFDLGASRYDAVVTPEQLVFTIFQQLDTHADVMAELRVVYPQPTLVNEHPVVIVDDGQITAEQRTAAEKWISFLRGPEMQKLAVKRGLRPANPELKLRSIEDSDNPFFKFRRYGVEIDAPFVEAPRLDGKFVAELVRAWRDATGRH</sequence>
<evidence type="ECO:0000256" key="5">
    <source>
        <dbReference type="ARBA" id="ARBA00022764"/>
    </source>
</evidence>
<dbReference type="PANTHER" id="PTHR30368:SF2">
    <property type="entry name" value="SULFATE-BINDING PROTEIN"/>
    <property type="match status" value="1"/>
</dbReference>
<dbReference type="Proteomes" id="UP000440224">
    <property type="component" value="Unassembled WGS sequence"/>
</dbReference>
<evidence type="ECO:0000313" key="7">
    <source>
        <dbReference type="EMBL" id="MRG98516.1"/>
    </source>
</evidence>
<organism evidence="7 8">
    <name type="scientific">Polyangium spumosum</name>
    <dbReference type="NCBI Taxonomy" id="889282"/>
    <lineage>
        <taxon>Bacteria</taxon>
        <taxon>Pseudomonadati</taxon>
        <taxon>Myxococcota</taxon>
        <taxon>Polyangia</taxon>
        <taxon>Polyangiales</taxon>
        <taxon>Polyangiaceae</taxon>
        <taxon>Polyangium</taxon>
    </lineage>
</organism>
<comment type="subcellular location">
    <subcellularLocation>
        <location evidence="1">Periplasm</location>
    </subcellularLocation>
</comment>
<evidence type="ECO:0000256" key="4">
    <source>
        <dbReference type="ARBA" id="ARBA00022729"/>
    </source>
</evidence>
<gene>
    <name evidence="7" type="ORF">GF068_42375</name>
</gene>
<protein>
    <recommendedName>
        <fullName evidence="9">Extracellular solute-binding protein</fullName>
    </recommendedName>
</protein>
<dbReference type="InterPro" id="IPR005669">
    <property type="entry name" value="Thiosulph/SO4-bd"/>
</dbReference>
<dbReference type="OrthoDB" id="138542at2"/>
<dbReference type="PANTHER" id="PTHR30368">
    <property type="entry name" value="SULFATE-BINDING PROTEIN"/>
    <property type="match status" value="1"/>
</dbReference>
<feature type="region of interest" description="Disordered" evidence="6">
    <location>
        <begin position="218"/>
        <end position="247"/>
    </location>
</feature>
<proteinExistence type="inferred from homology"/>
<keyword evidence="8" id="KW-1185">Reference proteome</keyword>
<keyword evidence="3" id="KW-0813">Transport</keyword>
<keyword evidence="4" id="KW-0732">Signal</keyword>
<name>A0A6N7Q5G1_9BACT</name>
<dbReference type="GO" id="GO:0140104">
    <property type="term" value="F:molecular carrier activity"/>
    <property type="evidence" value="ECO:0007669"/>
    <property type="project" value="InterPro"/>
</dbReference>
<comment type="similarity">
    <text evidence="2">Belongs to the prokaryotic sulfate-binding protein family.</text>
</comment>
<dbReference type="GO" id="GO:0042597">
    <property type="term" value="C:periplasmic space"/>
    <property type="evidence" value="ECO:0007669"/>
    <property type="project" value="UniProtKB-SubCell"/>
</dbReference>